<feature type="transmembrane region" description="Helical" evidence="7">
    <location>
        <begin position="363"/>
        <end position="382"/>
    </location>
</feature>
<dbReference type="InterPro" id="IPR050833">
    <property type="entry name" value="Poly_Biosynth_Transport"/>
</dbReference>
<keyword evidence="5 7" id="KW-1133">Transmembrane helix</keyword>
<feature type="transmembrane region" description="Helical" evidence="7">
    <location>
        <begin position="331"/>
        <end position="356"/>
    </location>
</feature>
<accession>A0ABX1EZD4</accession>
<evidence type="ECO:0000256" key="7">
    <source>
        <dbReference type="SAM" id="Phobius"/>
    </source>
</evidence>
<dbReference type="PANTHER" id="PTHR30250">
    <property type="entry name" value="PST FAMILY PREDICTED COLANIC ACID TRANSPORTER"/>
    <property type="match status" value="1"/>
</dbReference>
<feature type="transmembrane region" description="Helical" evidence="7">
    <location>
        <begin position="21"/>
        <end position="48"/>
    </location>
</feature>
<keyword evidence="6 7" id="KW-0472">Membrane</keyword>
<comment type="subcellular location">
    <subcellularLocation>
        <location evidence="1">Cell membrane</location>
        <topology evidence="1">Multi-pass membrane protein</topology>
    </subcellularLocation>
</comment>
<dbReference type="RefSeq" id="WP_168049878.1">
    <property type="nucleotide sequence ID" value="NZ_JAATJR010000003.1"/>
</dbReference>
<dbReference type="Pfam" id="PF13440">
    <property type="entry name" value="Polysacc_synt_3"/>
    <property type="match status" value="1"/>
</dbReference>
<evidence type="ECO:0000256" key="6">
    <source>
        <dbReference type="ARBA" id="ARBA00023136"/>
    </source>
</evidence>
<sequence length="514" mass="53979">MPSESEAHTPKGSILARTALGAFWMVAWRMATRLLGLVSTLILVRLLVPEDFGLIALAASFATALNVALTLGVEEQIIRARAPDRAMYDTGFTLNLLRGVLVGALVWAAAAPAADFFDEARLEPVLLALALSAALSGLANIAVVDFRRDLRFDREFTLNLYPRLAGIAVTIGLAFLVRSHWALVAGIFVNRFGMVVMSYTMHAYRPRLTLVAWRSLAGISAWTWALSMATMVKDRSESLVIGRLLGTTSVGHYAVGVEIATLPATEVVEPICRACMPGFAASHRAEADAGRDNFLRISALLALLTLPAGVGISAVAGPVVALGFGQPWLEAVPVVAILGIAGMLTLFGNVSTALLLAHARLALLMVITIGAGALRLALLLLLTPTLGLTGAALAVGASVLAEHVVLVQRALVLLRLPPPALLARLWRPTLAAGLMAVLLWGTGLGWAPPPGTAGSAALLLAQGAALGALAYALALFALWALSGRPPGAETDLLGLLHRLLGRLTMLRPAQRRSA</sequence>
<gene>
    <name evidence="8" type="ORF">HB662_11680</name>
</gene>
<dbReference type="PANTHER" id="PTHR30250:SF10">
    <property type="entry name" value="LIPOPOLYSACCHARIDE BIOSYNTHESIS PROTEIN WZXC"/>
    <property type="match status" value="1"/>
</dbReference>
<dbReference type="EMBL" id="JAAVTX010000003">
    <property type="protein sequence ID" value="NKE45438.1"/>
    <property type="molecule type" value="Genomic_DNA"/>
</dbReference>
<feature type="transmembrane region" description="Helical" evidence="7">
    <location>
        <begin position="388"/>
        <end position="407"/>
    </location>
</feature>
<feature type="transmembrane region" description="Helical" evidence="7">
    <location>
        <begin position="94"/>
        <end position="113"/>
    </location>
</feature>
<feature type="transmembrane region" description="Helical" evidence="7">
    <location>
        <begin position="428"/>
        <end position="447"/>
    </location>
</feature>
<comment type="caution">
    <text evidence="8">The sequence shown here is derived from an EMBL/GenBank/DDBJ whole genome shotgun (WGS) entry which is preliminary data.</text>
</comment>
<evidence type="ECO:0000256" key="4">
    <source>
        <dbReference type="ARBA" id="ARBA00022692"/>
    </source>
</evidence>
<name>A0ABX1EZD4_9PROT</name>
<keyword evidence="3" id="KW-1003">Cell membrane</keyword>
<evidence type="ECO:0000256" key="5">
    <source>
        <dbReference type="ARBA" id="ARBA00022989"/>
    </source>
</evidence>
<evidence type="ECO:0000313" key="9">
    <source>
        <dbReference type="Proteomes" id="UP000765160"/>
    </source>
</evidence>
<evidence type="ECO:0000256" key="1">
    <source>
        <dbReference type="ARBA" id="ARBA00004651"/>
    </source>
</evidence>
<evidence type="ECO:0000313" key="8">
    <source>
        <dbReference type="EMBL" id="NKE45438.1"/>
    </source>
</evidence>
<dbReference type="Proteomes" id="UP000765160">
    <property type="component" value="Unassembled WGS sequence"/>
</dbReference>
<feature type="transmembrane region" description="Helical" evidence="7">
    <location>
        <begin position="300"/>
        <end position="325"/>
    </location>
</feature>
<feature type="transmembrane region" description="Helical" evidence="7">
    <location>
        <begin position="459"/>
        <end position="481"/>
    </location>
</feature>
<feature type="transmembrane region" description="Helical" evidence="7">
    <location>
        <begin position="125"/>
        <end position="143"/>
    </location>
</feature>
<organism evidence="8 9">
    <name type="scientific">Falsiroseomonas frigidaquae</name>
    <dbReference type="NCBI Taxonomy" id="487318"/>
    <lineage>
        <taxon>Bacteria</taxon>
        <taxon>Pseudomonadati</taxon>
        <taxon>Pseudomonadota</taxon>
        <taxon>Alphaproteobacteria</taxon>
        <taxon>Acetobacterales</taxon>
        <taxon>Roseomonadaceae</taxon>
        <taxon>Falsiroseomonas</taxon>
    </lineage>
</organism>
<keyword evidence="9" id="KW-1185">Reference proteome</keyword>
<protein>
    <submittedName>
        <fullName evidence="8">Oligosaccharide flippase family protein</fullName>
    </submittedName>
</protein>
<evidence type="ECO:0000256" key="3">
    <source>
        <dbReference type="ARBA" id="ARBA00022475"/>
    </source>
</evidence>
<proteinExistence type="inferred from homology"/>
<keyword evidence="4 7" id="KW-0812">Transmembrane</keyword>
<reference evidence="8 9" key="1">
    <citation type="submission" date="2020-03" db="EMBL/GenBank/DDBJ databases">
        <title>Roseomonas selenitidurans sp. nov. isolated from soil.</title>
        <authorList>
            <person name="Liu H."/>
        </authorList>
    </citation>
    <scope>NUCLEOTIDE SEQUENCE [LARGE SCALE GENOMIC DNA]</scope>
    <source>
        <strain evidence="8 9">JCM 15073</strain>
    </source>
</reference>
<feature type="transmembrane region" description="Helical" evidence="7">
    <location>
        <begin position="54"/>
        <end position="73"/>
    </location>
</feature>
<evidence type="ECO:0000256" key="2">
    <source>
        <dbReference type="ARBA" id="ARBA00007430"/>
    </source>
</evidence>
<feature type="transmembrane region" description="Helical" evidence="7">
    <location>
        <begin position="208"/>
        <end position="226"/>
    </location>
</feature>
<comment type="similarity">
    <text evidence="2">Belongs to the polysaccharide synthase family.</text>
</comment>
<feature type="transmembrane region" description="Helical" evidence="7">
    <location>
        <begin position="164"/>
        <end position="188"/>
    </location>
</feature>